<dbReference type="GO" id="GO:0005886">
    <property type="term" value="C:plasma membrane"/>
    <property type="evidence" value="ECO:0007669"/>
    <property type="project" value="TreeGrafter"/>
</dbReference>
<keyword evidence="2" id="KW-0732">Signal</keyword>
<feature type="non-terminal residue" evidence="4">
    <location>
        <position position="563"/>
    </location>
</feature>
<protein>
    <recommendedName>
        <fullName evidence="3">Peptidase M13 C-terminal domain-containing protein</fullName>
    </recommendedName>
</protein>
<feature type="chain" id="PRO_5042946703" description="Peptidase M13 C-terminal domain-containing protein" evidence="2">
    <location>
        <begin position="20"/>
        <end position="563"/>
    </location>
</feature>
<dbReference type="AlphaFoldDB" id="A0AAN5I289"/>
<feature type="compositionally biased region" description="Acidic residues" evidence="1">
    <location>
        <begin position="527"/>
        <end position="563"/>
    </location>
</feature>
<dbReference type="PROSITE" id="PS51885">
    <property type="entry name" value="NEPRILYSIN"/>
    <property type="match status" value="1"/>
</dbReference>
<evidence type="ECO:0000313" key="4">
    <source>
        <dbReference type="EMBL" id="GMR48840.1"/>
    </source>
</evidence>
<dbReference type="GO" id="GO:0004222">
    <property type="term" value="F:metalloendopeptidase activity"/>
    <property type="evidence" value="ECO:0007669"/>
    <property type="project" value="InterPro"/>
</dbReference>
<evidence type="ECO:0000256" key="1">
    <source>
        <dbReference type="SAM" id="MobiDB-lite"/>
    </source>
</evidence>
<evidence type="ECO:0000256" key="2">
    <source>
        <dbReference type="SAM" id="SignalP"/>
    </source>
</evidence>
<feature type="non-terminal residue" evidence="4">
    <location>
        <position position="1"/>
    </location>
</feature>
<dbReference type="InterPro" id="IPR000718">
    <property type="entry name" value="Peptidase_M13"/>
</dbReference>
<gene>
    <name evidence="4" type="ORF">PMAYCL1PPCAC_19035</name>
</gene>
<dbReference type="PANTHER" id="PTHR11733">
    <property type="entry name" value="ZINC METALLOPROTEASE FAMILY M13 NEPRILYSIN-RELATED"/>
    <property type="match status" value="1"/>
</dbReference>
<evidence type="ECO:0000313" key="5">
    <source>
        <dbReference type="Proteomes" id="UP001328107"/>
    </source>
</evidence>
<name>A0AAN5I289_9BILA</name>
<dbReference type="InterPro" id="IPR024079">
    <property type="entry name" value="MetalloPept_cat_dom_sf"/>
</dbReference>
<dbReference type="Proteomes" id="UP001328107">
    <property type="component" value="Unassembled WGS sequence"/>
</dbReference>
<reference evidence="5" key="1">
    <citation type="submission" date="2022-10" db="EMBL/GenBank/DDBJ databases">
        <title>Genome assembly of Pristionchus species.</title>
        <authorList>
            <person name="Yoshida K."/>
            <person name="Sommer R.J."/>
        </authorList>
    </citation>
    <scope>NUCLEOTIDE SEQUENCE [LARGE SCALE GENOMIC DNA]</scope>
    <source>
        <strain evidence="5">RS5460</strain>
    </source>
</reference>
<feature type="signal peptide" evidence="2">
    <location>
        <begin position="1"/>
        <end position="19"/>
    </location>
</feature>
<feature type="domain" description="Peptidase M13 C-terminal" evidence="3">
    <location>
        <begin position="329"/>
        <end position="511"/>
    </location>
</feature>
<dbReference type="InterPro" id="IPR018497">
    <property type="entry name" value="Peptidase_M13_C"/>
</dbReference>
<dbReference type="SUPFAM" id="SSF55486">
    <property type="entry name" value="Metalloproteases ('zincins'), catalytic domain"/>
    <property type="match status" value="1"/>
</dbReference>
<dbReference type="GO" id="GO:0016485">
    <property type="term" value="P:protein processing"/>
    <property type="evidence" value="ECO:0007669"/>
    <property type="project" value="TreeGrafter"/>
</dbReference>
<sequence length="563" mass="66307">WRFISRMIVILFLISPIICDYTSFHLRNHLNHSVSPCSDFYSHVCPNNVHRNQTVVGKSEKYYKEMASRLKSQSRKNAILKDISSARKGGNCTFKLHKYKAKLSRRCGRRISCYRNEFTYFFNIYEQEFDLETPHHPTKHFASRSTNNITEIIRVTSLMIESLMEEYMDDFDSIVAPYEQIRDRIAIITEMKKRKTTINSVMRRVQEMGAKMKALIVDKFKETPWLHETNELGLNRLSVFLTILDEMKISTDFDKYDSNLNTWRKFDRDFSKEYLKHKQRSTGCFKFDVIHPFKTHHDKLEDNLETSEIWEFFTRITDGLVYNGIHDYNTNSILLLAPLFYLLLWKKSGDTTYHGLGATLGHEIFHSFVRSELMEIYDVYNNESECIKSHFNMSCSVWSESTCKSGKQTFEEDGPDLEGMRVAYDLMLNSHTDQELKELEYEELGITREQSFFYAAAVHSCVENFDDFDDEDEHSRDNIRVNAVVSLMPEFTAAFGCKRGEEEYSEEKSSCYLFGPRAGLRMKEEEKEKEEEADEEYEEYEEGSESKEENDETSEMEEDKEQQ</sequence>
<proteinExistence type="predicted"/>
<keyword evidence="5" id="KW-1185">Reference proteome</keyword>
<feature type="region of interest" description="Disordered" evidence="1">
    <location>
        <begin position="521"/>
        <end position="563"/>
    </location>
</feature>
<evidence type="ECO:0000259" key="3">
    <source>
        <dbReference type="Pfam" id="PF01431"/>
    </source>
</evidence>
<accession>A0AAN5I289</accession>
<comment type="caution">
    <text evidence="4">The sequence shown here is derived from an EMBL/GenBank/DDBJ whole genome shotgun (WGS) entry which is preliminary data.</text>
</comment>
<organism evidence="4 5">
    <name type="scientific">Pristionchus mayeri</name>
    <dbReference type="NCBI Taxonomy" id="1317129"/>
    <lineage>
        <taxon>Eukaryota</taxon>
        <taxon>Metazoa</taxon>
        <taxon>Ecdysozoa</taxon>
        <taxon>Nematoda</taxon>
        <taxon>Chromadorea</taxon>
        <taxon>Rhabditida</taxon>
        <taxon>Rhabditina</taxon>
        <taxon>Diplogasteromorpha</taxon>
        <taxon>Diplogasteroidea</taxon>
        <taxon>Neodiplogasteridae</taxon>
        <taxon>Pristionchus</taxon>
    </lineage>
</organism>
<dbReference type="Gene3D" id="3.40.390.10">
    <property type="entry name" value="Collagenase (Catalytic Domain)"/>
    <property type="match status" value="1"/>
</dbReference>
<dbReference type="EMBL" id="BTRK01000004">
    <property type="protein sequence ID" value="GMR48840.1"/>
    <property type="molecule type" value="Genomic_DNA"/>
</dbReference>
<dbReference type="Pfam" id="PF01431">
    <property type="entry name" value="Peptidase_M13"/>
    <property type="match status" value="1"/>
</dbReference>
<dbReference type="PANTHER" id="PTHR11733:SF133">
    <property type="entry name" value="PHOSPHATE-REGULATING NEUTRAL ENDOPEPTIDASE PHEX"/>
    <property type="match status" value="1"/>
</dbReference>